<dbReference type="GO" id="GO:0003676">
    <property type="term" value="F:nucleic acid binding"/>
    <property type="evidence" value="ECO:0007669"/>
    <property type="project" value="InterPro"/>
</dbReference>
<feature type="domain" description="RNase H type-1" evidence="1">
    <location>
        <begin position="181"/>
        <end position="286"/>
    </location>
</feature>
<evidence type="ECO:0000313" key="4">
    <source>
        <dbReference type="Proteomes" id="UP000634136"/>
    </source>
</evidence>
<gene>
    <name evidence="3" type="ORF">G2W53_014647</name>
</gene>
<dbReference type="InterPro" id="IPR036397">
    <property type="entry name" value="RNaseH_sf"/>
</dbReference>
<proteinExistence type="predicted"/>
<evidence type="ECO:0000313" key="3">
    <source>
        <dbReference type="EMBL" id="KAF7832314.1"/>
    </source>
</evidence>
<dbReference type="InterPro" id="IPR026960">
    <property type="entry name" value="RVT-Znf"/>
</dbReference>
<dbReference type="PANTHER" id="PTHR47723">
    <property type="entry name" value="OS05G0353850 PROTEIN"/>
    <property type="match status" value="1"/>
</dbReference>
<feature type="domain" description="Reverse transcriptase zinc-binding" evidence="2">
    <location>
        <begin position="98"/>
        <end position="164"/>
    </location>
</feature>
<accession>A0A834WTU4</accession>
<dbReference type="InterPro" id="IPR053151">
    <property type="entry name" value="RNase_H-like"/>
</dbReference>
<organism evidence="3 4">
    <name type="scientific">Senna tora</name>
    <dbReference type="NCBI Taxonomy" id="362788"/>
    <lineage>
        <taxon>Eukaryota</taxon>
        <taxon>Viridiplantae</taxon>
        <taxon>Streptophyta</taxon>
        <taxon>Embryophyta</taxon>
        <taxon>Tracheophyta</taxon>
        <taxon>Spermatophyta</taxon>
        <taxon>Magnoliopsida</taxon>
        <taxon>eudicotyledons</taxon>
        <taxon>Gunneridae</taxon>
        <taxon>Pentapetalae</taxon>
        <taxon>rosids</taxon>
        <taxon>fabids</taxon>
        <taxon>Fabales</taxon>
        <taxon>Fabaceae</taxon>
        <taxon>Caesalpinioideae</taxon>
        <taxon>Cassia clade</taxon>
        <taxon>Senna</taxon>
    </lineage>
</organism>
<dbReference type="Pfam" id="PF13966">
    <property type="entry name" value="zf-RVT"/>
    <property type="match status" value="1"/>
</dbReference>
<reference evidence="3" key="1">
    <citation type="submission" date="2020-09" db="EMBL/GenBank/DDBJ databases">
        <title>Genome-Enabled Discovery of Anthraquinone Biosynthesis in Senna tora.</title>
        <authorList>
            <person name="Kang S.-H."/>
            <person name="Pandey R.P."/>
            <person name="Lee C.-M."/>
            <person name="Sim J.-S."/>
            <person name="Jeong J.-T."/>
            <person name="Choi B.-S."/>
            <person name="Jung M."/>
            <person name="Ginzburg D."/>
            <person name="Zhao K."/>
            <person name="Won S.Y."/>
            <person name="Oh T.-J."/>
            <person name="Yu Y."/>
            <person name="Kim N.-H."/>
            <person name="Lee O.R."/>
            <person name="Lee T.-H."/>
            <person name="Bashyal P."/>
            <person name="Kim T.-S."/>
            <person name="Lee W.-H."/>
            <person name="Kawkins C."/>
            <person name="Kim C.-K."/>
            <person name="Kim J.S."/>
            <person name="Ahn B.O."/>
            <person name="Rhee S.Y."/>
            <person name="Sohng J.K."/>
        </authorList>
    </citation>
    <scope>NUCLEOTIDE SEQUENCE</scope>
    <source>
        <tissue evidence="3">Leaf</tissue>
    </source>
</reference>
<dbReference type="EMBL" id="JAAIUW010000005">
    <property type="protein sequence ID" value="KAF7832314.1"/>
    <property type="molecule type" value="Genomic_DNA"/>
</dbReference>
<name>A0A834WTU4_9FABA</name>
<dbReference type="Pfam" id="PF13456">
    <property type="entry name" value="RVT_3"/>
    <property type="match status" value="2"/>
</dbReference>
<dbReference type="InterPro" id="IPR002156">
    <property type="entry name" value="RNaseH_domain"/>
</dbReference>
<sequence length="435" mass="48622">MYSSVINIINNGARIKFCRDYWVHGFPTLESVALAPIPQDMINMATNQFISISGEWNWSSFPHLLPQDVLNTIACIEPPRVDQGPDQYAWDLEPSGNFTVKSAYLKLISLDSTNMLHIWKKIWKCQTTQRIRFFLWSMAHDSIMTQSQRMRRHFITSDVCSRTNNATPKWKAPNEGWIKFNVDGSHCPHTDSSSCGGIARDNNGTWILGFAHRIGRSNSFQAEAWAVWSALRIAKDRNWPKVIIETDSFVVMQMIQQGCPNPHPLDFLFRKIRSLMNTWNSIVINHSGKGNGKQVIVRLAPPLKGKLKINCDGAYADLGKVAGVGVLVRNWKGHVVDGFSRRVKDCSPLMTEALAIEAAVECVENLAIISNIDLAKRRLPDVSFNFVGRCCNKATNWLAKAALGRICPVDWVCAPPSSLACILASDKLGDRAGIG</sequence>
<keyword evidence="4" id="KW-1185">Reference proteome</keyword>
<dbReference type="AlphaFoldDB" id="A0A834WTU4"/>
<evidence type="ECO:0000259" key="2">
    <source>
        <dbReference type="Pfam" id="PF13966"/>
    </source>
</evidence>
<dbReference type="GO" id="GO:0004523">
    <property type="term" value="F:RNA-DNA hybrid ribonuclease activity"/>
    <property type="evidence" value="ECO:0007669"/>
    <property type="project" value="InterPro"/>
</dbReference>
<feature type="domain" description="RNase H type-1" evidence="1">
    <location>
        <begin position="310"/>
        <end position="367"/>
    </location>
</feature>
<dbReference type="SUPFAM" id="SSF53098">
    <property type="entry name" value="Ribonuclease H-like"/>
    <property type="match status" value="2"/>
</dbReference>
<dbReference type="InterPro" id="IPR044730">
    <property type="entry name" value="RNase_H-like_dom_plant"/>
</dbReference>
<evidence type="ECO:0000259" key="1">
    <source>
        <dbReference type="Pfam" id="PF13456"/>
    </source>
</evidence>
<dbReference type="PANTHER" id="PTHR47723:SF19">
    <property type="entry name" value="POLYNUCLEOTIDYL TRANSFERASE, RIBONUCLEASE H-LIKE SUPERFAMILY PROTEIN"/>
    <property type="match status" value="1"/>
</dbReference>
<dbReference type="OrthoDB" id="1433444at2759"/>
<protein>
    <submittedName>
        <fullName evidence="3">Putative ribonuclease H protein At1g65750 family</fullName>
    </submittedName>
</protein>
<dbReference type="Proteomes" id="UP000634136">
    <property type="component" value="Unassembled WGS sequence"/>
</dbReference>
<comment type="caution">
    <text evidence="3">The sequence shown here is derived from an EMBL/GenBank/DDBJ whole genome shotgun (WGS) entry which is preliminary data.</text>
</comment>
<dbReference type="InterPro" id="IPR012337">
    <property type="entry name" value="RNaseH-like_sf"/>
</dbReference>
<dbReference type="Gene3D" id="3.30.420.10">
    <property type="entry name" value="Ribonuclease H-like superfamily/Ribonuclease H"/>
    <property type="match status" value="2"/>
</dbReference>
<dbReference type="CDD" id="cd06222">
    <property type="entry name" value="RNase_H_like"/>
    <property type="match status" value="2"/>
</dbReference>